<dbReference type="Pfam" id="PF05974">
    <property type="entry name" value="DUF892"/>
    <property type="match status" value="1"/>
</dbReference>
<evidence type="ECO:0000313" key="3">
    <source>
        <dbReference type="Proteomes" id="UP001499852"/>
    </source>
</evidence>
<dbReference type="InterPro" id="IPR010287">
    <property type="entry name" value="DUF892_YciF-like"/>
</dbReference>
<dbReference type="InterPro" id="IPR009078">
    <property type="entry name" value="Ferritin-like_SF"/>
</dbReference>
<gene>
    <name evidence="2" type="ORF">GCM10023213_28030</name>
</gene>
<proteinExistence type="predicted"/>
<dbReference type="InterPro" id="IPR047114">
    <property type="entry name" value="YciF"/>
</dbReference>
<feature type="region of interest" description="Disordered" evidence="1">
    <location>
        <begin position="160"/>
        <end position="184"/>
    </location>
</feature>
<comment type="caution">
    <text evidence="2">The sequence shown here is derived from an EMBL/GenBank/DDBJ whole genome shotgun (WGS) entry which is preliminary data.</text>
</comment>
<dbReference type="InterPro" id="IPR012347">
    <property type="entry name" value="Ferritin-like"/>
</dbReference>
<keyword evidence="3" id="KW-1185">Reference proteome</keyword>
<dbReference type="PANTHER" id="PTHR30565">
    <property type="entry name" value="PROTEIN YCIF"/>
    <property type="match status" value="1"/>
</dbReference>
<dbReference type="Proteomes" id="UP001499852">
    <property type="component" value="Unassembled WGS sequence"/>
</dbReference>
<dbReference type="Gene3D" id="1.20.1260.10">
    <property type="match status" value="1"/>
</dbReference>
<evidence type="ECO:0000256" key="1">
    <source>
        <dbReference type="SAM" id="MobiDB-lite"/>
    </source>
</evidence>
<feature type="compositionally biased region" description="Acidic residues" evidence="1">
    <location>
        <begin position="163"/>
        <end position="172"/>
    </location>
</feature>
<protein>
    <submittedName>
        <fullName evidence="2">Ferritin-like domain-containing protein</fullName>
    </submittedName>
</protein>
<dbReference type="PANTHER" id="PTHR30565:SF9">
    <property type="entry name" value="PROTEIN YCIF"/>
    <property type="match status" value="1"/>
</dbReference>
<name>A0ABP9P831_9BACT</name>
<dbReference type="RefSeq" id="WP_345736998.1">
    <property type="nucleotide sequence ID" value="NZ_BAABIA010000005.1"/>
</dbReference>
<accession>A0ABP9P831</accession>
<dbReference type="SUPFAM" id="SSF47240">
    <property type="entry name" value="Ferritin-like"/>
    <property type="match status" value="1"/>
</dbReference>
<reference evidence="3" key="1">
    <citation type="journal article" date="2019" name="Int. J. Syst. Evol. Microbiol.">
        <title>The Global Catalogue of Microorganisms (GCM) 10K type strain sequencing project: providing services to taxonomists for standard genome sequencing and annotation.</title>
        <authorList>
            <consortium name="The Broad Institute Genomics Platform"/>
            <consortium name="The Broad Institute Genome Sequencing Center for Infectious Disease"/>
            <person name="Wu L."/>
            <person name="Ma J."/>
        </authorList>
    </citation>
    <scope>NUCLEOTIDE SEQUENCE [LARGE SCALE GENOMIC DNA]</scope>
    <source>
        <strain evidence="3">JCM 18053</strain>
    </source>
</reference>
<dbReference type="EMBL" id="BAABIA010000005">
    <property type="protein sequence ID" value="GAA5142312.1"/>
    <property type="molecule type" value="Genomic_DNA"/>
</dbReference>
<dbReference type="CDD" id="cd07909">
    <property type="entry name" value="YciF"/>
    <property type="match status" value="1"/>
</dbReference>
<evidence type="ECO:0000313" key="2">
    <source>
        <dbReference type="EMBL" id="GAA5142312.1"/>
    </source>
</evidence>
<sequence length="184" mass="20421">MKLESLQTLYIHELQDLHSAEMQIKTALPKVIKAASSKELKEALKAHLEVTKKHVERLNDILASHDEKRESEKCKGMEGLLEECEGMLEEEGDDILRDLGIISGCQRVEHYEIAGYGNARTFAEQLGHADDIALLTETLEEEGAADEELTSVATVLLSQCDNEASDEEEEDDVPARKKAASSSR</sequence>
<organism evidence="2 3">
    <name type="scientific">Prosthecobacter algae</name>
    <dbReference type="NCBI Taxonomy" id="1144682"/>
    <lineage>
        <taxon>Bacteria</taxon>
        <taxon>Pseudomonadati</taxon>
        <taxon>Verrucomicrobiota</taxon>
        <taxon>Verrucomicrobiia</taxon>
        <taxon>Verrucomicrobiales</taxon>
        <taxon>Verrucomicrobiaceae</taxon>
        <taxon>Prosthecobacter</taxon>
    </lineage>
</organism>